<feature type="domain" description="Glycosyl transferase family 1" evidence="1">
    <location>
        <begin position="79"/>
        <end position="234"/>
    </location>
</feature>
<dbReference type="GO" id="GO:0016757">
    <property type="term" value="F:glycosyltransferase activity"/>
    <property type="evidence" value="ECO:0007669"/>
    <property type="project" value="InterPro"/>
</dbReference>
<protein>
    <submittedName>
        <fullName evidence="2">Glycosyltransferase involved in cell wall biosynthesis</fullName>
    </submittedName>
</protein>
<dbReference type="InterPro" id="IPR001296">
    <property type="entry name" value="Glyco_trans_1"/>
</dbReference>
<dbReference type="PANTHER" id="PTHR46401">
    <property type="entry name" value="GLYCOSYLTRANSFERASE WBBK-RELATED"/>
    <property type="match status" value="1"/>
</dbReference>
<dbReference type="Gene3D" id="3.40.50.2000">
    <property type="entry name" value="Glycogen Phosphorylase B"/>
    <property type="match status" value="1"/>
</dbReference>
<evidence type="ECO:0000313" key="3">
    <source>
        <dbReference type="Proteomes" id="UP000561459"/>
    </source>
</evidence>
<keyword evidence="2" id="KW-0808">Transferase</keyword>
<dbReference type="AlphaFoldDB" id="A0A7W6FZZ5"/>
<keyword evidence="3" id="KW-1185">Reference proteome</keyword>
<accession>A0A7W6FZZ5</accession>
<dbReference type="EMBL" id="JACIDY010000012">
    <property type="protein sequence ID" value="MBB3941610.1"/>
    <property type="molecule type" value="Genomic_DNA"/>
</dbReference>
<gene>
    <name evidence="2" type="ORF">GGR39_003291</name>
</gene>
<dbReference type="Proteomes" id="UP000561459">
    <property type="component" value="Unassembled WGS sequence"/>
</dbReference>
<evidence type="ECO:0000313" key="2">
    <source>
        <dbReference type="EMBL" id="MBB3941610.1"/>
    </source>
</evidence>
<proteinExistence type="predicted"/>
<dbReference type="PANTHER" id="PTHR46401:SF9">
    <property type="entry name" value="MANNOSYLTRANSFERASE A"/>
    <property type="match status" value="1"/>
</dbReference>
<sequence>MEKPEWFSTNTVIRYKAWLGILAGLADGFLCNSKQTEEDLKRNLDKEFGLKDGYSTVVLPMGHKISDPPLIPSDTRSQPARFDARAPFFLMVGTLEPRKGHGDMLAAFSRLWADGAPERLVLVGRTGWQVDGLHQAILNHPEHGRKLFWFDDVDDAELFDLYENCSGGIIASYGEGFGLPLVEFLGHGKPVFARDLAVFRPHAKMGVNYFPVDANDTLLATYLQSWMNDVNANRIMVTRPDTSWKTSAQVLISAV</sequence>
<dbReference type="Pfam" id="PF00534">
    <property type="entry name" value="Glycos_transf_1"/>
    <property type="match status" value="1"/>
</dbReference>
<comment type="caution">
    <text evidence="2">The sequence shown here is derived from an EMBL/GenBank/DDBJ whole genome shotgun (WGS) entry which is preliminary data.</text>
</comment>
<reference evidence="2 3" key="1">
    <citation type="submission" date="2020-08" db="EMBL/GenBank/DDBJ databases">
        <title>Genomic Encyclopedia of Type Strains, Phase IV (KMG-IV): sequencing the most valuable type-strain genomes for metagenomic binning, comparative biology and taxonomic classification.</title>
        <authorList>
            <person name="Goeker M."/>
        </authorList>
    </citation>
    <scope>NUCLEOTIDE SEQUENCE [LARGE SCALE GENOMIC DNA]</scope>
    <source>
        <strain evidence="2 3">DSM 27568</strain>
    </source>
</reference>
<organism evidence="2 3">
    <name type="scientific">Novosphingobium fluoreni</name>
    <dbReference type="NCBI Taxonomy" id="1391222"/>
    <lineage>
        <taxon>Bacteria</taxon>
        <taxon>Pseudomonadati</taxon>
        <taxon>Pseudomonadota</taxon>
        <taxon>Alphaproteobacteria</taxon>
        <taxon>Sphingomonadales</taxon>
        <taxon>Sphingomonadaceae</taxon>
        <taxon>Novosphingobium</taxon>
    </lineage>
</organism>
<evidence type="ECO:0000259" key="1">
    <source>
        <dbReference type="Pfam" id="PF00534"/>
    </source>
</evidence>
<dbReference type="RefSeq" id="WP_246388920.1">
    <property type="nucleotide sequence ID" value="NZ_JACIDY010000012.1"/>
</dbReference>
<dbReference type="SUPFAM" id="SSF53756">
    <property type="entry name" value="UDP-Glycosyltransferase/glycogen phosphorylase"/>
    <property type="match status" value="1"/>
</dbReference>
<name>A0A7W6FZZ5_9SPHN</name>